<dbReference type="EMBL" id="BQKY01000004">
    <property type="protein sequence ID" value="GJN89402.1"/>
    <property type="molecule type" value="Genomic_DNA"/>
</dbReference>
<evidence type="ECO:0000256" key="7">
    <source>
        <dbReference type="ARBA" id="ARBA00023136"/>
    </source>
</evidence>
<comment type="subcellular location">
    <subcellularLocation>
        <location evidence="1">Membrane</location>
        <topology evidence="1">Multi-pass membrane protein</topology>
    </subcellularLocation>
</comment>
<keyword evidence="5 11" id="KW-0812">Transmembrane</keyword>
<dbReference type="Gene3D" id="1.20.1250.20">
    <property type="entry name" value="MFS general substrate transporter like domains"/>
    <property type="match status" value="1"/>
</dbReference>
<name>A0AAV5GIZ4_9BASI</name>
<feature type="transmembrane region" description="Helical" evidence="11">
    <location>
        <begin position="99"/>
        <end position="117"/>
    </location>
</feature>
<dbReference type="Pfam" id="PF00083">
    <property type="entry name" value="Sugar_tr"/>
    <property type="match status" value="2"/>
</dbReference>
<dbReference type="PANTHER" id="PTHR48022:SF75">
    <property type="entry name" value="GALACTOSE TRANSPORTER-RELATED"/>
    <property type="match status" value="1"/>
</dbReference>
<feature type="transmembrane region" description="Helical" evidence="11">
    <location>
        <begin position="404"/>
        <end position="423"/>
    </location>
</feature>
<evidence type="ECO:0000259" key="12">
    <source>
        <dbReference type="PROSITE" id="PS50850"/>
    </source>
</evidence>
<feature type="domain" description="Major facilitator superfamily (MFS) profile" evidence="12">
    <location>
        <begin position="18"/>
        <end position="527"/>
    </location>
</feature>
<dbReference type="PRINTS" id="PR00171">
    <property type="entry name" value="SUGRTRNSPORT"/>
</dbReference>
<dbReference type="InterPro" id="IPR036259">
    <property type="entry name" value="MFS_trans_sf"/>
</dbReference>
<feature type="region of interest" description="Disordered" evidence="10">
    <location>
        <begin position="484"/>
        <end position="527"/>
    </location>
</feature>
<sequence>MVQFHVHGAPIGLTAVVLAVFSSMGGFLFGYDTGQISDFLEMDDFKRRFAQCTDPSNPDTCEFSNVRTGLIVAMLSIGTLFGSLVVTHARSLADRLGRRYAIVVDNIVLIIGVVIQVASVSAWGRIITGLGVGALSAVVPLYQSETAPKEIRGTLVATYQLAITAGILVAYCISIGTRYLDENGASWRIVCALTMFFSLFLAIGIIFAPESPRWLMLHGRPQEAEKSLARIRGVKVEDNDYTVRQAMAEMEAAVVHEKNMNRFRWIDAFDPKDKILYRTLLLMTLQAGQQLTGANYFFYYGTTVFQAVGNVDSFVTQIIYGAVNFGCTFLGLYVMERFGRRIPLIVGGLWQSMWLFIYAAAGTARNPEEDTQIGTPLATASNWIWNFLIGFFTPFIGGAINFSYGFVFAGCNLAGAIIVYFFLYESSGLSLENVDRMYNDPNCKPWNSRKWVPEPLVMGAGPDPQFVQGAESRRDYVDGLRAEQKTVGEKPAHRELADEPRPSSVSGTVVGSEQPEAAKKHGRNPDL</sequence>
<feature type="transmembrane region" description="Helical" evidence="11">
    <location>
        <begin position="318"/>
        <end position="335"/>
    </location>
</feature>
<evidence type="ECO:0000256" key="9">
    <source>
        <dbReference type="RuleBase" id="RU003346"/>
    </source>
</evidence>
<keyword evidence="4" id="KW-0762">Sugar transport</keyword>
<feature type="compositionally biased region" description="Basic and acidic residues" evidence="10">
    <location>
        <begin position="484"/>
        <end position="501"/>
    </location>
</feature>
<dbReference type="PROSITE" id="PS00216">
    <property type="entry name" value="SUGAR_TRANSPORT_1"/>
    <property type="match status" value="1"/>
</dbReference>
<dbReference type="SUPFAM" id="SSF103473">
    <property type="entry name" value="MFS general substrate transporter"/>
    <property type="match status" value="1"/>
</dbReference>
<feature type="transmembrane region" description="Helical" evidence="11">
    <location>
        <begin position="123"/>
        <end position="142"/>
    </location>
</feature>
<keyword evidence="14" id="KW-1185">Reference proteome</keyword>
<keyword evidence="3 9" id="KW-0813">Transport</keyword>
<reference evidence="13 14" key="1">
    <citation type="submission" date="2021-12" db="EMBL/GenBank/DDBJ databases">
        <title>High titer production of polyol ester of fatty acids by Rhodotorula paludigena BS15 towards product separation-free biomass refinery.</title>
        <authorList>
            <person name="Mano J."/>
            <person name="Ono H."/>
            <person name="Tanaka T."/>
            <person name="Naito K."/>
            <person name="Sushida H."/>
            <person name="Ike M."/>
            <person name="Tokuyasu K."/>
            <person name="Kitaoka M."/>
        </authorList>
    </citation>
    <scope>NUCLEOTIDE SEQUENCE [LARGE SCALE GENOMIC DNA]</scope>
    <source>
        <strain evidence="13 14">BS15</strain>
    </source>
</reference>
<protein>
    <recommendedName>
        <fullName evidence="12">Major facilitator superfamily (MFS) profile domain-containing protein</fullName>
    </recommendedName>
</protein>
<feature type="transmembrane region" description="Helical" evidence="11">
    <location>
        <begin position="185"/>
        <end position="208"/>
    </location>
</feature>
<dbReference type="NCBIfam" id="TIGR00879">
    <property type="entry name" value="SP"/>
    <property type="match status" value="1"/>
</dbReference>
<accession>A0AAV5GIZ4</accession>
<keyword evidence="6 11" id="KW-1133">Transmembrane helix</keyword>
<evidence type="ECO:0000256" key="8">
    <source>
        <dbReference type="ARBA" id="ARBA00049119"/>
    </source>
</evidence>
<evidence type="ECO:0000313" key="13">
    <source>
        <dbReference type="EMBL" id="GJN89402.1"/>
    </source>
</evidence>
<dbReference type="InterPro" id="IPR050360">
    <property type="entry name" value="MFS_Sugar_Transporters"/>
</dbReference>
<dbReference type="PROSITE" id="PS50850">
    <property type="entry name" value="MFS"/>
    <property type="match status" value="1"/>
</dbReference>
<feature type="transmembrane region" description="Helical" evidence="11">
    <location>
        <begin position="275"/>
        <end position="298"/>
    </location>
</feature>
<dbReference type="PROSITE" id="PS00217">
    <property type="entry name" value="SUGAR_TRANSPORT_2"/>
    <property type="match status" value="1"/>
</dbReference>
<evidence type="ECO:0000256" key="2">
    <source>
        <dbReference type="ARBA" id="ARBA00010992"/>
    </source>
</evidence>
<dbReference type="CDD" id="cd17356">
    <property type="entry name" value="MFS_HXT"/>
    <property type="match status" value="1"/>
</dbReference>
<dbReference type="GO" id="GO:0005351">
    <property type="term" value="F:carbohydrate:proton symporter activity"/>
    <property type="evidence" value="ECO:0007669"/>
    <property type="project" value="TreeGrafter"/>
</dbReference>
<gene>
    <name evidence="13" type="ORF">Rhopal_002382-T1</name>
</gene>
<evidence type="ECO:0000256" key="1">
    <source>
        <dbReference type="ARBA" id="ARBA00004141"/>
    </source>
</evidence>
<dbReference type="InterPro" id="IPR005828">
    <property type="entry name" value="MFS_sugar_transport-like"/>
</dbReference>
<evidence type="ECO:0000256" key="3">
    <source>
        <dbReference type="ARBA" id="ARBA00022448"/>
    </source>
</evidence>
<evidence type="ECO:0000256" key="10">
    <source>
        <dbReference type="SAM" id="MobiDB-lite"/>
    </source>
</evidence>
<comment type="similarity">
    <text evidence="2 9">Belongs to the major facilitator superfamily. Sugar transporter (TC 2.A.1.1) family.</text>
</comment>
<keyword evidence="7 11" id="KW-0472">Membrane</keyword>
<dbReference type="InterPro" id="IPR020846">
    <property type="entry name" value="MFS_dom"/>
</dbReference>
<feature type="transmembrane region" description="Helical" evidence="11">
    <location>
        <begin position="154"/>
        <end position="179"/>
    </location>
</feature>
<dbReference type="GO" id="GO:0005886">
    <property type="term" value="C:plasma membrane"/>
    <property type="evidence" value="ECO:0007669"/>
    <property type="project" value="TreeGrafter"/>
</dbReference>
<feature type="transmembrane region" description="Helical" evidence="11">
    <location>
        <begin position="373"/>
        <end position="392"/>
    </location>
</feature>
<organism evidence="13 14">
    <name type="scientific">Rhodotorula paludigena</name>
    <dbReference type="NCBI Taxonomy" id="86838"/>
    <lineage>
        <taxon>Eukaryota</taxon>
        <taxon>Fungi</taxon>
        <taxon>Dikarya</taxon>
        <taxon>Basidiomycota</taxon>
        <taxon>Pucciniomycotina</taxon>
        <taxon>Microbotryomycetes</taxon>
        <taxon>Sporidiobolales</taxon>
        <taxon>Sporidiobolaceae</taxon>
        <taxon>Rhodotorula</taxon>
    </lineage>
</organism>
<dbReference type="InterPro" id="IPR003663">
    <property type="entry name" value="Sugar/inositol_transpt"/>
</dbReference>
<feature type="transmembrane region" description="Helical" evidence="11">
    <location>
        <begin position="342"/>
        <end position="361"/>
    </location>
</feature>
<dbReference type="InterPro" id="IPR005829">
    <property type="entry name" value="Sugar_transporter_CS"/>
</dbReference>
<dbReference type="AlphaFoldDB" id="A0AAV5GIZ4"/>
<feature type="transmembrane region" description="Helical" evidence="11">
    <location>
        <begin position="12"/>
        <end position="31"/>
    </location>
</feature>
<evidence type="ECO:0000256" key="6">
    <source>
        <dbReference type="ARBA" id="ARBA00022989"/>
    </source>
</evidence>
<evidence type="ECO:0000256" key="11">
    <source>
        <dbReference type="SAM" id="Phobius"/>
    </source>
</evidence>
<dbReference type="PANTHER" id="PTHR48022">
    <property type="entry name" value="PLASTIDIC GLUCOSE TRANSPORTER 4"/>
    <property type="match status" value="1"/>
</dbReference>
<evidence type="ECO:0000313" key="14">
    <source>
        <dbReference type="Proteomes" id="UP001342314"/>
    </source>
</evidence>
<evidence type="ECO:0000256" key="5">
    <source>
        <dbReference type="ARBA" id="ARBA00022692"/>
    </source>
</evidence>
<comment type="catalytic activity">
    <reaction evidence="8">
        <text>myo-inositol(out) + H(+)(out) = myo-inositol(in) + H(+)(in)</text>
        <dbReference type="Rhea" id="RHEA:60364"/>
        <dbReference type="ChEBI" id="CHEBI:15378"/>
        <dbReference type="ChEBI" id="CHEBI:17268"/>
    </reaction>
</comment>
<proteinExistence type="inferred from homology"/>
<feature type="transmembrane region" description="Helical" evidence="11">
    <location>
        <begin position="68"/>
        <end position="87"/>
    </location>
</feature>
<feature type="compositionally biased region" description="Basic and acidic residues" evidence="10">
    <location>
        <begin position="516"/>
        <end position="527"/>
    </location>
</feature>
<dbReference type="Proteomes" id="UP001342314">
    <property type="component" value="Unassembled WGS sequence"/>
</dbReference>
<comment type="caution">
    <text evidence="13">The sequence shown here is derived from an EMBL/GenBank/DDBJ whole genome shotgun (WGS) entry which is preliminary data.</text>
</comment>
<evidence type="ECO:0000256" key="4">
    <source>
        <dbReference type="ARBA" id="ARBA00022597"/>
    </source>
</evidence>